<geneLocation type="plasmid" evidence="1 2">
    <name>pNHP190012_1</name>
</geneLocation>
<organism evidence="1 2">
    <name type="scientific">Helicobacter gastrofelis</name>
    <dbReference type="NCBI Taxonomy" id="2849642"/>
    <lineage>
        <taxon>Bacteria</taxon>
        <taxon>Pseudomonadati</taxon>
        <taxon>Campylobacterota</taxon>
        <taxon>Epsilonproteobacteria</taxon>
        <taxon>Campylobacterales</taxon>
        <taxon>Helicobacteraceae</taxon>
        <taxon>Helicobacter</taxon>
    </lineage>
</organism>
<evidence type="ECO:0000313" key="1">
    <source>
        <dbReference type="EMBL" id="BCZ20020.1"/>
    </source>
</evidence>
<reference evidence="1 2" key="1">
    <citation type="submission" date="2021-07" db="EMBL/GenBank/DDBJ databases">
        <title>Novel Helicobacter sp. Isolated from a cat.</title>
        <authorList>
            <person name="Rimbara E."/>
            <person name="Suzuki M."/>
        </authorList>
    </citation>
    <scope>NUCLEOTIDE SEQUENCE [LARGE SCALE GENOMIC DNA]</scope>
    <source>
        <strain evidence="2">NHP19-012</strain>
        <plasmid evidence="1 2">pNHP190012_1</plasmid>
    </source>
</reference>
<sequence>MRYTYVFVLVNNCVCVLQYKDEKIRASNLANKARFEDISESFWEDFQRVFNIDPKGHKDYAFVWINKAYKHSIVLNTPDFKDRLENSIWDYRRMADVRDILERDCSMRFNFEDFAGCQLYSLSSATLLFTNANLERPQETSFEDEKRSTGFHDYSKDSLKSNHEAIYGKNPKKSTSVGRTLSTTASMKGGITNLAKMRRIYKSGVVGRDFKKI</sequence>
<evidence type="ECO:0000313" key="2">
    <source>
        <dbReference type="Proteomes" id="UP000826146"/>
    </source>
</evidence>
<gene>
    <name evidence="1" type="ORF">NHP190012_16620</name>
</gene>
<keyword evidence="1" id="KW-0614">Plasmid</keyword>
<dbReference type="EMBL" id="AP024820">
    <property type="protein sequence ID" value="BCZ20020.1"/>
    <property type="molecule type" value="Genomic_DNA"/>
</dbReference>
<proteinExistence type="predicted"/>
<keyword evidence="2" id="KW-1185">Reference proteome</keyword>
<protein>
    <submittedName>
        <fullName evidence="1">Uncharacterized protein</fullName>
    </submittedName>
</protein>
<dbReference type="Proteomes" id="UP000826146">
    <property type="component" value="Plasmid pNHP190012_1"/>
</dbReference>
<name>A0ABN6IE01_9HELI</name>
<dbReference type="RefSeq" id="WP_260321746.1">
    <property type="nucleotide sequence ID" value="NZ_AP024820.1"/>
</dbReference>
<accession>A0ABN6IE01</accession>